<dbReference type="EMBL" id="CP102480">
    <property type="protein sequence ID" value="UUX48351.1"/>
    <property type="molecule type" value="Genomic_DNA"/>
</dbReference>
<feature type="domain" description="Nucleotidyl transferase" evidence="1">
    <location>
        <begin position="35"/>
        <end position="161"/>
    </location>
</feature>
<dbReference type="PANTHER" id="PTHR22572">
    <property type="entry name" value="SUGAR-1-PHOSPHATE GUANYL TRANSFERASE"/>
    <property type="match status" value="1"/>
</dbReference>
<sequence>MTVPVGGSISITWTSLTRKVRREAFRCSLNLPPSEPFLVINGDILTSLNFQHLIEFHQVKESCATMAVYEHKIQVPYGVVEADGDRMVRIMEKPHHSFFVNAGIYVLNPEILELIPKQGVMDMPSLFEELLRSGRHSAVFTIRDHWLDIGHPQDLERAEDRFEEMFRS</sequence>
<dbReference type="RefSeq" id="WP_257766859.1">
    <property type="nucleotide sequence ID" value="NZ_CP102480.1"/>
</dbReference>
<accession>A0A9J7AMF6</accession>
<evidence type="ECO:0000313" key="2">
    <source>
        <dbReference type="EMBL" id="UUX48351.1"/>
    </source>
</evidence>
<protein>
    <submittedName>
        <fullName evidence="2">Sugar phosphate nucleotidyltransferase</fullName>
    </submittedName>
</protein>
<dbReference type="Proteomes" id="UP001060336">
    <property type="component" value="Chromosome"/>
</dbReference>
<dbReference type="Pfam" id="PF00483">
    <property type="entry name" value="NTP_transferase"/>
    <property type="match status" value="1"/>
</dbReference>
<evidence type="ECO:0000259" key="1">
    <source>
        <dbReference type="Pfam" id="PF00483"/>
    </source>
</evidence>
<dbReference type="SUPFAM" id="SSF53448">
    <property type="entry name" value="Nucleotide-diphospho-sugar transferases"/>
    <property type="match status" value="1"/>
</dbReference>
<name>A0A9J7AMF6_9PROT</name>
<organism evidence="2 3">
    <name type="scientific">Nisaea acidiphila</name>
    <dbReference type="NCBI Taxonomy" id="1862145"/>
    <lineage>
        <taxon>Bacteria</taxon>
        <taxon>Pseudomonadati</taxon>
        <taxon>Pseudomonadota</taxon>
        <taxon>Alphaproteobacteria</taxon>
        <taxon>Rhodospirillales</taxon>
        <taxon>Thalassobaculaceae</taxon>
        <taxon>Nisaea</taxon>
    </lineage>
</organism>
<dbReference type="InterPro" id="IPR050486">
    <property type="entry name" value="Mannose-1P_guanyltransferase"/>
</dbReference>
<gene>
    <name evidence="2" type="ORF">NUH88_13110</name>
</gene>
<dbReference type="KEGG" id="naci:NUH88_13110"/>
<proteinExistence type="predicted"/>
<dbReference type="Gene3D" id="3.90.550.10">
    <property type="entry name" value="Spore Coat Polysaccharide Biosynthesis Protein SpsA, Chain A"/>
    <property type="match status" value="1"/>
</dbReference>
<dbReference type="InterPro" id="IPR005835">
    <property type="entry name" value="NTP_transferase_dom"/>
</dbReference>
<reference evidence="2" key="1">
    <citation type="submission" date="2022-08" db="EMBL/GenBank/DDBJ databases">
        <title>Nisaea acidiphila sp. nov., isolated from a marine algal debris and emended description of the genus Nisaea Urios et al. 2008.</title>
        <authorList>
            <person name="Kwon K."/>
        </authorList>
    </citation>
    <scope>NUCLEOTIDE SEQUENCE</scope>
    <source>
        <strain evidence="2">MEBiC11861</strain>
    </source>
</reference>
<keyword evidence="3" id="KW-1185">Reference proteome</keyword>
<dbReference type="AlphaFoldDB" id="A0A9J7AMF6"/>
<dbReference type="InterPro" id="IPR029044">
    <property type="entry name" value="Nucleotide-diphossugar_trans"/>
</dbReference>
<evidence type="ECO:0000313" key="3">
    <source>
        <dbReference type="Proteomes" id="UP001060336"/>
    </source>
</evidence>